<dbReference type="InterPro" id="IPR037151">
    <property type="entry name" value="AlkB-like_sf"/>
</dbReference>
<dbReference type="PANTHER" id="PTHR31447:SF1">
    <property type="entry name" value="OS06G0138200 PROTEIN"/>
    <property type="match status" value="1"/>
</dbReference>
<evidence type="ECO:0000256" key="1">
    <source>
        <dbReference type="ARBA" id="ARBA00007879"/>
    </source>
</evidence>
<evidence type="ECO:0000256" key="2">
    <source>
        <dbReference type="SAM" id="MobiDB-lite"/>
    </source>
</evidence>
<dbReference type="Gene3D" id="2.60.120.590">
    <property type="entry name" value="Alpha-ketoglutarate-dependent dioxygenase AlkB-like"/>
    <property type="match status" value="1"/>
</dbReference>
<protein>
    <submittedName>
        <fullName evidence="3">Uncharacterized protein</fullName>
    </submittedName>
</protein>
<dbReference type="GO" id="GO:0006402">
    <property type="term" value="P:mRNA catabolic process"/>
    <property type="evidence" value="ECO:0007669"/>
    <property type="project" value="InterPro"/>
</dbReference>
<dbReference type="GO" id="GO:0032451">
    <property type="term" value="F:demethylase activity"/>
    <property type="evidence" value="ECO:0007669"/>
    <property type="project" value="InterPro"/>
</dbReference>
<dbReference type="AlphaFoldDB" id="A0AAQ3K6S6"/>
<feature type="region of interest" description="Disordered" evidence="2">
    <location>
        <begin position="1"/>
        <end position="36"/>
    </location>
</feature>
<gene>
    <name evidence="3" type="ORF">Cni_G11654</name>
</gene>
<name>A0AAQ3K6S6_9LILI</name>
<proteinExistence type="inferred from homology"/>
<keyword evidence="4" id="KW-1185">Reference proteome</keyword>
<reference evidence="3 4" key="1">
    <citation type="submission" date="2023-10" db="EMBL/GenBank/DDBJ databases">
        <title>Chromosome-scale genome assembly provides insights into flower coloration mechanisms of Canna indica.</title>
        <authorList>
            <person name="Li C."/>
        </authorList>
    </citation>
    <scope>NUCLEOTIDE SEQUENCE [LARGE SCALE GENOMIC DNA]</scope>
    <source>
        <tissue evidence="3">Flower</tissue>
    </source>
</reference>
<accession>A0AAQ3K6S6</accession>
<evidence type="ECO:0000313" key="4">
    <source>
        <dbReference type="Proteomes" id="UP001327560"/>
    </source>
</evidence>
<feature type="compositionally biased region" description="Basic and acidic residues" evidence="2">
    <location>
        <begin position="1"/>
        <end position="13"/>
    </location>
</feature>
<feature type="compositionally biased region" description="Low complexity" evidence="2">
    <location>
        <begin position="14"/>
        <end position="36"/>
    </location>
</feature>
<dbReference type="Proteomes" id="UP001327560">
    <property type="component" value="Chromosome 3"/>
</dbReference>
<comment type="similarity">
    <text evidence="1">Belongs to the alkB family.</text>
</comment>
<sequence length="152" mass="16889">MTAWREVKREDALSRSATSARGPSPAPPSYSRRSPKSASLFDFLPIDSDSGFYLRIVSNVGGKLSGLSGGSESSDPPAGVAHGAFSKVKREDFKRIERVNGRWINVLQGLELHTGVFTPEEQRKIVDCIFQFQEKGWKGLLRGNFFIFEIKP</sequence>
<dbReference type="EMBL" id="CP136892">
    <property type="protein sequence ID" value="WOL02935.1"/>
    <property type="molecule type" value="Genomic_DNA"/>
</dbReference>
<dbReference type="PANTHER" id="PTHR31447">
    <property type="entry name" value="HYDROXYPROLINE-RICH GLYCOPROTEIN FAMILY PROTEIN-RELATED"/>
    <property type="match status" value="1"/>
</dbReference>
<dbReference type="GO" id="GO:0003729">
    <property type="term" value="F:mRNA binding"/>
    <property type="evidence" value="ECO:0007669"/>
    <property type="project" value="InterPro"/>
</dbReference>
<evidence type="ECO:0000313" key="3">
    <source>
        <dbReference type="EMBL" id="WOL02935.1"/>
    </source>
</evidence>
<organism evidence="3 4">
    <name type="scientific">Canna indica</name>
    <name type="common">Indian-shot</name>
    <dbReference type="NCBI Taxonomy" id="4628"/>
    <lineage>
        <taxon>Eukaryota</taxon>
        <taxon>Viridiplantae</taxon>
        <taxon>Streptophyta</taxon>
        <taxon>Embryophyta</taxon>
        <taxon>Tracheophyta</taxon>
        <taxon>Spermatophyta</taxon>
        <taxon>Magnoliopsida</taxon>
        <taxon>Liliopsida</taxon>
        <taxon>Zingiberales</taxon>
        <taxon>Cannaceae</taxon>
        <taxon>Canna</taxon>
    </lineage>
</organism>
<dbReference type="InterPro" id="IPR044842">
    <property type="entry name" value="ALKBH9B/ALKBH10B-like"/>
</dbReference>